<evidence type="ECO:0000313" key="5">
    <source>
        <dbReference type="EMBL" id="KKB24669.1"/>
    </source>
</evidence>
<dbReference type="CDD" id="cd03230">
    <property type="entry name" value="ABC_DR_subfamily_A"/>
    <property type="match status" value="1"/>
</dbReference>
<dbReference type="EMBL" id="LAIU01000007">
    <property type="protein sequence ID" value="KKB24669.1"/>
    <property type="molecule type" value="Genomic_DNA"/>
</dbReference>
<reference evidence="5 6" key="1">
    <citation type="submission" date="2015-03" db="EMBL/GenBank/DDBJ databases">
        <title>Draft Genome Sequence of S. carnosus subsp. utilis LTH 7013, Isolated from South Tirolean Ham.</title>
        <authorList>
            <person name="Mueller A."/>
            <person name="Huptas C."/>
            <person name="Wenning M."/>
            <person name="Weiss A."/>
            <person name="Schmidt H."/>
        </authorList>
    </citation>
    <scope>NUCLEOTIDE SEQUENCE [LARGE SCALE GENOMIC DNA]</scope>
    <source>
        <strain evidence="5 6">LTH7013</strain>
    </source>
</reference>
<dbReference type="InterPro" id="IPR003439">
    <property type="entry name" value="ABC_transporter-like_ATP-bd"/>
</dbReference>
<evidence type="ECO:0000256" key="2">
    <source>
        <dbReference type="ARBA" id="ARBA00022741"/>
    </source>
</evidence>
<dbReference type="GO" id="GO:0016887">
    <property type="term" value="F:ATP hydrolysis activity"/>
    <property type="evidence" value="ECO:0007669"/>
    <property type="project" value="InterPro"/>
</dbReference>
<dbReference type="SMART" id="SM00382">
    <property type="entry name" value="AAA"/>
    <property type="match status" value="1"/>
</dbReference>
<sequence>MNQNAIDVKQLNYKTNNFELNDITFRVPKGYVTGFIGSNGAGKTTLIRLIMNLIRPDSGNIEMLGFEMPNFEGEIKEKIGFIYSELYLNDKWTVKKCEQCISPMYEEWDESLFKHYIQKFNLPLNKKIKTFSTGMKMKLSFAIAFSHHAELYILDEPTSGLDPVARNEVLEIIQQELIDENKSVFFSTHIISDIEKIADHLVYLKDGQIIFDEQKHILLKEYQMIRGNTADLDEELKGYIINLKMKQTGFEGLTKEADAFIELFGDRVVITRPSIEELMVNIEQGDLSSDKLGDAL</sequence>
<comment type="caution">
    <text evidence="5">The sequence shown here is derived from an EMBL/GenBank/DDBJ whole genome shotgun (WGS) entry which is preliminary data.</text>
</comment>
<evidence type="ECO:0000313" key="6">
    <source>
        <dbReference type="Proteomes" id="UP000033530"/>
    </source>
</evidence>
<dbReference type="GO" id="GO:0005524">
    <property type="term" value="F:ATP binding"/>
    <property type="evidence" value="ECO:0007669"/>
    <property type="project" value="UniProtKB-KW"/>
</dbReference>
<dbReference type="InterPro" id="IPR003593">
    <property type="entry name" value="AAA+_ATPase"/>
</dbReference>
<organism evidence="5 6">
    <name type="scientific">Staphylococcus carnosus</name>
    <dbReference type="NCBI Taxonomy" id="1281"/>
    <lineage>
        <taxon>Bacteria</taxon>
        <taxon>Bacillati</taxon>
        <taxon>Bacillota</taxon>
        <taxon>Bacilli</taxon>
        <taxon>Bacillales</taxon>
        <taxon>Staphylococcaceae</taxon>
        <taxon>Staphylococcus</taxon>
    </lineage>
</organism>
<feature type="domain" description="ABC transporter" evidence="4">
    <location>
        <begin position="3"/>
        <end position="231"/>
    </location>
</feature>
<keyword evidence="1" id="KW-0813">Transport</keyword>
<dbReference type="PANTHER" id="PTHR42939">
    <property type="entry name" value="ABC TRANSPORTER ATP-BINDING PROTEIN ALBC-RELATED"/>
    <property type="match status" value="1"/>
</dbReference>
<dbReference type="Gene3D" id="3.40.50.300">
    <property type="entry name" value="P-loop containing nucleotide triphosphate hydrolases"/>
    <property type="match status" value="1"/>
</dbReference>
<dbReference type="SUPFAM" id="SSF52540">
    <property type="entry name" value="P-loop containing nucleoside triphosphate hydrolases"/>
    <property type="match status" value="1"/>
</dbReference>
<keyword evidence="3 5" id="KW-0067">ATP-binding</keyword>
<dbReference type="NCBIfam" id="NF047565">
    <property type="entry name" value="PSM_export_PmtA"/>
    <property type="match status" value="1"/>
</dbReference>
<gene>
    <name evidence="5" type="ORF">VV61_10285</name>
</gene>
<dbReference type="AlphaFoldDB" id="A0AAJ0JMQ8"/>
<evidence type="ECO:0000256" key="3">
    <source>
        <dbReference type="ARBA" id="ARBA00022840"/>
    </source>
</evidence>
<dbReference type="Proteomes" id="UP000033530">
    <property type="component" value="Unassembled WGS sequence"/>
</dbReference>
<proteinExistence type="predicted"/>
<dbReference type="PANTHER" id="PTHR42939:SF3">
    <property type="entry name" value="ABC TRANSPORTER ATP-BINDING COMPONENT"/>
    <property type="match status" value="1"/>
</dbReference>
<protein>
    <submittedName>
        <fullName evidence="5">Sodium ABC transporter ATP-binding protein</fullName>
    </submittedName>
</protein>
<accession>A0AAJ0JMQ8</accession>
<name>A0AAJ0JMQ8_STACA</name>
<evidence type="ECO:0000259" key="4">
    <source>
        <dbReference type="PROSITE" id="PS50893"/>
    </source>
</evidence>
<dbReference type="InterPro" id="IPR027417">
    <property type="entry name" value="P-loop_NTPase"/>
</dbReference>
<dbReference type="PROSITE" id="PS50893">
    <property type="entry name" value="ABC_TRANSPORTER_2"/>
    <property type="match status" value="1"/>
</dbReference>
<keyword evidence="2" id="KW-0547">Nucleotide-binding</keyword>
<evidence type="ECO:0000256" key="1">
    <source>
        <dbReference type="ARBA" id="ARBA00022448"/>
    </source>
</evidence>
<dbReference type="InterPro" id="IPR051782">
    <property type="entry name" value="ABC_Transporter_VariousFunc"/>
</dbReference>
<dbReference type="Pfam" id="PF00005">
    <property type="entry name" value="ABC_tran"/>
    <property type="match status" value="1"/>
</dbReference>
<dbReference type="RefSeq" id="WP_046100384.1">
    <property type="nucleotide sequence ID" value="NZ_BKAP01000005.1"/>
</dbReference>